<dbReference type="STRING" id="1860102.ACCAA_1170004"/>
<keyword evidence="3" id="KW-0805">Transcription regulation</keyword>
<dbReference type="EMBL" id="FLQX01000021">
    <property type="protein sequence ID" value="SBT03856.1"/>
    <property type="molecule type" value="Genomic_DNA"/>
</dbReference>
<evidence type="ECO:0000256" key="2">
    <source>
        <dbReference type="ARBA" id="ARBA00023012"/>
    </source>
</evidence>
<evidence type="ECO:0000256" key="1">
    <source>
        <dbReference type="ARBA" id="ARBA00022553"/>
    </source>
</evidence>
<dbReference type="PANTHER" id="PTHR44591:SF3">
    <property type="entry name" value="RESPONSE REGULATORY DOMAIN-CONTAINING PROTEIN"/>
    <property type="match status" value="1"/>
</dbReference>
<evidence type="ECO:0000256" key="6">
    <source>
        <dbReference type="PROSITE-ProRule" id="PRU00169"/>
    </source>
</evidence>
<protein>
    <submittedName>
        <fullName evidence="8">Response regulator receiver protein</fullName>
    </submittedName>
</protein>
<name>A0A1A8XGM6_9PROT</name>
<dbReference type="PANTHER" id="PTHR44591">
    <property type="entry name" value="STRESS RESPONSE REGULATOR PROTEIN 1"/>
    <property type="match status" value="1"/>
</dbReference>
<organism evidence="8 9">
    <name type="scientific">Candidatus Accumulibacter aalborgensis</name>
    <dbReference type="NCBI Taxonomy" id="1860102"/>
    <lineage>
        <taxon>Bacteria</taxon>
        <taxon>Pseudomonadati</taxon>
        <taxon>Pseudomonadota</taxon>
        <taxon>Betaproteobacteria</taxon>
        <taxon>Candidatus Accumulibacter</taxon>
    </lineage>
</organism>
<reference evidence="8 9" key="1">
    <citation type="submission" date="2016-06" db="EMBL/GenBank/DDBJ databases">
        <authorList>
            <person name="Kjaerup R.B."/>
            <person name="Dalgaard T.S."/>
            <person name="Juul-Madsen H.R."/>
        </authorList>
    </citation>
    <scope>NUCLEOTIDE SEQUENCE [LARGE SCALE GENOMIC DNA]</scope>
    <source>
        <strain evidence="8">3</strain>
    </source>
</reference>
<evidence type="ECO:0000313" key="9">
    <source>
        <dbReference type="Proteomes" id="UP000199169"/>
    </source>
</evidence>
<dbReference type="InterPro" id="IPR050595">
    <property type="entry name" value="Bact_response_regulator"/>
</dbReference>
<evidence type="ECO:0000313" key="8">
    <source>
        <dbReference type="EMBL" id="SBT03856.1"/>
    </source>
</evidence>
<proteinExistence type="predicted"/>
<keyword evidence="9" id="KW-1185">Reference proteome</keyword>
<evidence type="ECO:0000256" key="3">
    <source>
        <dbReference type="ARBA" id="ARBA00023015"/>
    </source>
</evidence>
<evidence type="ECO:0000259" key="7">
    <source>
        <dbReference type="PROSITE" id="PS50110"/>
    </source>
</evidence>
<dbReference type="CDD" id="cd17574">
    <property type="entry name" value="REC_OmpR"/>
    <property type="match status" value="1"/>
</dbReference>
<dbReference type="Pfam" id="PF00072">
    <property type="entry name" value="Response_reg"/>
    <property type="match status" value="1"/>
</dbReference>
<dbReference type="GO" id="GO:0000160">
    <property type="term" value="P:phosphorelay signal transduction system"/>
    <property type="evidence" value="ECO:0007669"/>
    <property type="project" value="UniProtKB-KW"/>
</dbReference>
<feature type="modified residue" description="4-aspartylphosphate" evidence="6">
    <location>
        <position position="58"/>
    </location>
</feature>
<dbReference type="SMART" id="SM00448">
    <property type="entry name" value="REC"/>
    <property type="match status" value="1"/>
</dbReference>
<accession>A0A1A8XGM6</accession>
<dbReference type="InterPro" id="IPR011006">
    <property type="entry name" value="CheY-like_superfamily"/>
</dbReference>
<dbReference type="GO" id="GO:0003677">
    <property type="term" value="F:DNA binding"/>
    <property type="evidence" value="ECO:0007669"/>
    <property type="project" value="UniProtKB-KW"/>
</dbReference>
<dbReference type="SUPFAM" id="SSF52172">
    <property type="entry name" value="CheY-like"/>
    <property type="match status" value="1"/>
</dbReference>
<evidence type="ECO:0000256" key="4">
    <source>
        <dbReference type="ARBA" id="ARBA00023125"/>
    </source>
</evidence>
<dbReference type="AlphaFoldDB" id="A0A1A8XGM6"/>
<gene>
    <name evidence="8" type="ORF">ACCAA_1170004</name>
</gene>
<dbReference type="PROSITE" id="PS50110">
    <property type="entry name" value="RESPONSE_REGULATORY"/>
    <property type="match status" value="1"/>
</dbReference>
<sequence>MIGELMSKKILIADDEQNIVISIEFLLRREGFEVLVASDGEEALAKVRAEQPDLVLLDVMMPRMNGFDVCQALRADPDLSGTRILMLTAKGRDTEVSKGLGLGADGYMTKPFSTKELLAEVRKLLGM</sequence>
<keyword evidence="1 6" id="KW-0597">Phosphoprotein</keyword>
<feature type="domain" description="Response regulatory" evidence="7">
    <location>
        <begin position="9"/>
        <end position="125"/>
    </location>
</feature>
<evidence type="ECO:0000256" key="5">
    <source>
        <dbReference type="ARBA" id="ARBA00023163"/>
    </source>
</evidence>
<dbReference type="Gene3D" id="3.40.50.2300">
    <property type="match status" value="1"/>
</dbReference>
<keyword evidence="5" id="KW-0804">Transcription</keyword>
<dbReference type="FunFam" id="3.40.50.2300:FF:000001">
    <property type="entry name" value="DNA-binding response regulator PhoB"/>
    <property type="match status" value="1"/>
</dbReference>
<dbReference type="InterPro" id="IPR001789">
    <property type="entry name" value="Sig_transdc_resp-reg_receiver"/>
</dbReference>
<keyword evidence="2" id="KW-0902">Two-component regulatory system</keyword>
<dbReference type="Proteomes" id="UP000199169">
    <property type="component" value="Unassembled WGS sequence"/>
</dbReference>
<keyword evidence="4" id="KW-0238">DNA-binding</keyword>